<reference evidence="3 4" key="1">
    <citation type="journal article" date="2014" name="Int. J. Syst. Evol. Microbiol.">
        <title>Complete genome sequence of Corynebacterium casei LMG S-19264T (=DSM 44701T), isolated from a smear-ripened cheese.</title>
        <authorList>
            <consortium name="US DOE Joint Genome Institute (JGI-PGF)"/>
            <person name="Walter F."/>
            <person name="Albersmeier A."/>
            <person name="Kalinowski J."/>
            <person name="Ruckert C."/>
        </authorList>
    </citation>
    <scope>NUCLEOTIDE SEQUENCE [LARGE SCALE GENOMIC DNA]</scope>
    <source>
        <strain evidence="3 4">CGMCC 4.7206</strain>
    </source>
</reference>
<evidence type="ECO:0000313" key="3">
    <source>
        <dbReference type="EMBL" id="GGI72066.1"/>
    </source>
</evidence>
<sequence>MAIGCGATAVTVPPALIPVNAYRTRSGSAPVRLDRETACDTLQDPCRTSQSRWLPSADTSPGLRPGFDRAVATLVIDPHPVTGGEIHATGRNRRGPRGDGARTRRRGAG</sequence>
<keyword evidence="5" id="KW-1185">Reference proteome</keyword>
<name>A0A917N750_9PSEU</name>
<dbReference type="Proteomes" id="UP001500220">
    <property type="component" value="Unassembled WGS sequence"/>
</dbReference>
<dbReference type="AlphaFoldDB" id="A0A917N750"/>
<organism evidence="3 4">
    <name type="scientific">Saccharopolyspora thermophila</name>
    <dbReference type="NCBI Taxonomy" id="89367"/>
    <lineage>
        <taxon>Bacteria</taxon>
        <taxon>Bacillati</taxon>
        <taxon>Actinomycetota</taxon>
        <taxon>Actinomycetes</taxon>
        <taxon>Pseudonocardiales</taxon>
        <taxon>Pseudonocardiaceae</taxon>
        <taxon>Saccharopolyspora</taxon>
    </lineage>
</organism>
<reference evidence="2" key="4">
    <citation type="submission" date="2023-12" db="EMBL/GenBank/DDBJ databases">
        <authorList>
            <person name="Sun Q."/>
            <person name="Inoue M."/>
        </authorList>
    </citation>
    <scope>NUCLEOTIDE SEQUENCE</scope>
    <source>
        <strain evidence="2">JCM 10664</strain>
    </source>
</reference>
<evidence type="ECO:0000313" key="5">
    <source>
        <dbReference type="Proteomes" id="UP001500220"/>
    </source>
</evidence>
<accession>A0A917N750</accession>
<feature type="region of interest" description="Disordered" evidence="1">
    <location>
        <begin position="79"/>
        <end position="109"/>
    </location>
</feature>
<evidence type="ECO:0000313" key="2">
    <source>
        <dbReference type="EMBL" id="GAA0539125.1"/>
    </source>
</evidence>
<evidence type="ECO:0000256" key="1">
    <source>
        <dbReference type="SAM" id="MobiDB-lite"/>
    </source>
</evidence>
<proteinExistence type="predicted"/>
<evidence type="ECO:0000313" key="4">
    <source>
        <dbReference type="Proteomes" id="UP000597989"/>
    </source>
</evidence>
<dbReference type="EMBL" id="BMMT01000001">
    <property type="protein sequence ID" value="GGI72066.1"/>
    <property type="molecule type" value="Genomic_DNA"/>
</dbReference>
<comment type="caution">
    <text evidence="3">The sequence shown here is derived from an EMBL/GenBank/DDBJ whole genome shotgun (WGS) entry which is preliminary data.</text>
</comment>
<gene>
    <name evidence="2" type="ORF">GCM10009545_47240</name>
    <name evidence="3" type="ORF">GCM10011581_06270</name>
</gene>
<reference evidence="3" key="3">
    <citation type="submission" date="2020-09" db="EMBL/GenBank/DDBJ databases">
        <authorList>
            <person name="Sun Q."/>
            <person name="Zhou Y."/>
        </authorList>
    </citation>
    <scope>NUCLEOTIDE SEQUENCE</scope>
    <source>
        <strain evidence="3">CGMCC 4.7206</strain>
    </source>
</reference>
<dbReference type="EMBL" id="BAAAHC010000024">
    <property type="protein sequence ID" value="GAA0539125.1"/>
    <property type="molecule type" value="Genomic_DNA"/>
</dbReference>
<dbReference type="Proteomes" id="UP000597989">
    <property type="component" value="Unassembled WGS sequence"/>
</dbReference>
<reference evidence="2 5" key="2">
    <citation type="journal article" date="2019" name="Int. J. Syst. Evol. Microbiol.">
        <title>The Global Catalogue of Microorganisms (GCM) 10K type strain sequencing project: providing services to taxonomists for standard genome sequencing and annotation.</title>
        <authorList>
            <consortium name="The Broad Institute Genomics Platform"/>
            <consortium name="The Broad Institute Genome Sequencing Center for Infectious Disease"/>
            <person name="Wu L."/>
            <person name="Ma J."/>
        </authorList>
    </citation>
    <scope>NUCLEOTIDE SEQUENCE [LARGE SCALE GENOMIC DNA]</scope>
    <source>
        <strain evidence="2 5">JCM 10664</strain>
    </source>
</reference>
<protein>
    <submittedName>
        <fullName evidence="3">Uncharacterized protein</fullName>
    </submittedName>
</protein>